<dbReference type="AlphaFoldDB" id="A0A7H8QNY3"/>
<evidence type="ECO:0000256" key="1">
    <source>
        <dbReference type="SAM" id="MobiDB-lite"/>
    </source>
</evidence>
<evidence type="ECO:0000313" key="3">
    <source>
        <dbReference type="Proteomes" id="UP000509510"/>
    </source>
</evidence>
<protein>
    <submittedName>
        <fullName evidence="2">Uncharacterized protein</fullName>
    </submittedName>
</protein>
<feature type="compositionally biased region" description="Basic and acidic residues" evidence="1">
    <location>
        <begin position="224"/>
        <end position="233"/>
    </location>
</feature>
<sequence>MASTKSHKKTKSRHRHRVNFLENPAAHFRKHRKAPVRVLVSTATHLVPGDGYFERTTFIANVVCQHHWGEDFKLGRDRLETRDADFAFDNRTCYFLIDHGKSPKGGDKNVPILRYRWTGTALRLVREPLPYIVRKKIKYVPFTPAPPKDPRRFTARQKRKHILMCLRRDMALSRLEFRFLRENREHARWLRRKLEPMRWSKFKSLEAESREVEETLASSTIRPIEPEEPKGSC</sequence>
<gene>
    <name evidence="2" type="ORF">TRUGW13939_02777</name>
</gene>
<feature type="region of interest" description="Disordered" evidence="1">
    <location>
        <begin position="212"/>
        <end position="233"/>
    </location>
</feature>
<proteinExistence type="predicted"/>
<reference evidence="3" key="1">
    <citation type="submission" date="2020-06" db="EMBL/GenBank/DDBJ databases">
        <title>A chromosome-scale genome assembly of Talaromyces rugulosus W13939.</title>
        <authorList>
            <person name="Wang B."/>
            <person name="Guo L."/>
            <person name="Ye K."/>
            <person name="Wang L."/>
        </authorList>
    </citation>
    <scope>NUCLEOTIDE SEQUENCE [LARGE SCALE GENOMIC DNA]</scope>
    <source>
        <strain evidence="3">W13939</strain>
    </source>
</reference>
<evidence type="ECO:0000313" key="2">
    <source>
        <dbReference type="EMBL" id="QKX55680.1"/>
    </source>
</evidence>
<organism evidence="2 3">
    <name type="scientific">Talaromyces rugulosus</name>
    <name type="common">Penicillium rugulosum</name>
    <dbReference type="NCBI Taxonomy" id="121627"/>
    <lineage>
        <taxon>Eukaryota</taxon>
        <taxon>Fungi</taxon>
        <taxon>Dikarya</taxon>
        <taxon>Ascomycota</taxon>
        <taxon>Pezizomycotina</taxon>
        <taxon>Eurotiomycetes</taxon>
        <taxon>Eurotiomycetidae</taxon>
        <taxon>Eurotiales</taxon>
        <taxon>Trichocomaceae</taxon>
        <taxon>Talaromyces</taxon>
        <taxon>Talaromyces sect. Islandici</taxon>
    </lineage>
</organism>
<dbReference type="GeneID" id="55990284"/>
<dbReference type="Proteomes" id="UP000509510">
    <property type="component" value="Chromosome II"/>
</dbReference>
<dbReference type="OrthoDB" id="4379079at2759"/>
<dbReference type="RefSeq" id="XP_035341858.1">
    <property type="nucleotide sequence ID" value="XM_035485965.1"/>
</dbReference>
<accession>A0A7H8QNY3</accession>
<dbReference type="EMBL" id="CP055899">
    <property type="protein sequence ID" value="QKX55680.1"/>
    <property type="molecule type" value="Genomic_DNA"/>
</dbReference>
<keyword evidence="3" id="KW-1185">Reference proteome</keyword>
<name>A0A7H8QNY3_TALRU</name>
<dbReference type="KEGG" id="trg:TRUGW13939_02777"/>